<comment type="similarity">
    <text evidence="2">Belongs to the Nudix hydrolase family.</text>
</comment>
<dbReference type="InterPro" id="IPR047198">
    <property type="entry name" value="DDP-like_NUDIX"/>
</dbReference>
<dbReference type="InterPro" id="IPR015797">
    <property type="entry name" value="NUDIX_hydrolase-like_dom_sf"/>
</dbReference>
<evidence type="ECO:0000256" key="3">
    <source>
        <dbReference type="ARBA" id="ARBA00022723"/>
    </source>
</evidence>
<dbReference type="InterPro" id="IPR000086">
    <property type="entry name" value="NUDIX_hydrolase_dom"/>
</dbReference>
<dbReference type="InterPro" id="IPR020084">
    <property type="entry name" value="NUDIX_hydrolase_CS"/>
</dbReference>
<organism evidence="7 8">
    <name type="scientific">Quercus rubra</name>
    <name type="common">Northern red oak</name>
    <name type="synonym">Quercus borealis</name>
    <dbReference type="NCBI Taxonomy" id="3512"/>
    <lineage>
        <taxon>Eukaryota</taxon>
        <taxon>Viridiplantae</taxon>
        <taxon>Streptophyta</taxon>
        <taxon>Embryophyta</taxon>
        <taxon>Tracheophyta</taxon>
        <taxon>Spermatophyta</taxon>
        <taxon>Magnoliopsida</taxon>
        <taxon>eudicotyledons</taxon>
        <taxon>Gunneridae</taxon>
        <taxon>Pentapetalae</taxon>
        <taxon>rosids</taxon>
        <taxon>fabids</taxon>
        <taxon>Fagales</taxon>
        <taxon>Fagaceae</taxon>
        <taxon>Quercus</taxon>
    </lineage>
</organism>
<dbReference type="PROSITE" id="PS51462">
    <property type="entry name" value="NUDIX"/>
    <property type="match status" value="1"/>
</dbReference>
<keyword evidence="3" id="KW-0479">Metal-binding</keyword>
<reference evidence="7 8" key="1">
    <citation type="journal article" date="2023" name="G3 (Bethesda)">
        <title>A haplotype-resolved chromosome-scale genome for Quercus rubra L. provides insights into the genetics of adaptive traits for red oak species.</title>
        <authorList>
            <person name="Kapoor B."/>
            <person name="Jenkins J."/>
            <person name="Schmutz J."/>
            <person name="Zhebentyayeva T."/>
            <person name="Kuelheim C."/>
            <person name="Coggeshall M."/>
            <person name="Heim C."/>
            <person name="Lasky J.R."/>
            <person name="Leites L."/>
            <person name="Islam-Faridi N."/>
            <person name="Romero-Severson J."/>
            <person name="DeLeo V.L."/>
            <person name="Lucas S.M."/>
            <person name="Lazic D."/>
            <person name="Gailing O."/>
            <person name="Carlson J."/>
            <person name="Staton M."/>
        </authorList>
    </citation>
    <scope>NUCLEOTIDE SEQUENCE [LARGE SCALE GENOMIC DNA]</scope>
    <source>
        <strain evidence="7">Pseudo-F2</strain>
    </source>
</reference>
<dbReference type="EMBL" id="JAXUIC010000548">
    <property type="protein sequence ID" value="KAK4539075.1"/>
    <property type="molecule type" value="Genomic_DNA"/>
</dbReference>
<gene>
    <name evidence="7" type="ORF">RGQ29_031994</name>
</gene>
<evidence type="ECO:0000259" key="6">
    <source>
        <dbReference type="PROSITE" id="PS51462"/>
    </source>
</evidence>
<evidence type="ECO:0000256" key="4">
    <source>
        <dbReference type="ARBA" id="ARBA00022801"/>
    </source>
</evidence>
<dbReference type="CDD" id="cd04666">
    <property type="entry name" value="NUDIX_DIPP2_like_Nudt4"/>
    <property type="match status" value="1"/>
</dbReference>
<proteinExistence type="inferred from homology"/>
<accession>A0AAN7I5D6</accession>
<dbReference type="PANTHER" id="PTHR12629:SF71">
    <property type="entry name" value="HYDROLASE 13, MITOCHONDRIAL, PUTATIVE, EXPRESSED-RELATED"/>
    <property type="match status" value="1"/>
</dbReference>
<evidence type="ECO:0000313" key="8">
    <source>
        <dbReference type="Proteomes" id="UP001324115"/>
    </source>
</evidence>
<protein>
    <recommendedName>
        <fullName evidence="6">Nudix hydrolase domain-containing protein</fullName>
    </recommendedName>
</protein>
<keyword evidence="8" id="KW-1185">Reference proteome</keyword>
<dbReference type="GO" id="GO:0005634">
    <property type="term" value="C:nucleus"/>
    <property type="evidence" value="ECO:0007669"/>
    <property type="project" value="TreeGrafter"/>
</dbReference>
<dbReference type="GO" id="GO:0016462">
    <property type="term" value="F:pyrophosphatase activity"/>
    <property type="evidence" value="ECO:0007669"/>
    <property type="project" value="InterPro"/>
</dbReference>
<dbReference type="Pfam" id="PF00293">
    <property type="entry name" value="NUDIX"/>
    <property type="match status" value="1"/>
</dbReference>
<feature type="domain" description="Nudix hydrolase" evidence="6">
    <location>
        <begin position="18"/>
        <end position="190"/>
    </location>
</feature>
<dbReference type="Proteomes" id="UP001324115">
    <property type="component" value="Unassembled WGS sequence"/>
</dbReference>
<dbReference type="SUPFAM" id="SSF55811">
    <property type="entry name" value="Nudix"/>
    <property type="match status" value="1"/>
</dbReference>
<dbReference type="PANTHER" id="PTHR12629">
    <property type="entry name" value="DIPHOSPHOINOSITOL POLYPHOSPHATE PHOSPHOHYDROLASE"/>
    <property type="match status" value="1"/>
</dbReference>
<evidence type="ECO:0000313" key="7">
    <source>
        <dbReference type="EMBL" id="KAK4539075.1"/>
    </source>
</evidence>
<dbReference type="GO" id="GO:0005737">
    <property type="term" value="C:cytoplasm"/>
    <property type="evidence" value="ECO:0007669"/>
    <property type="project" value="TreeGrafter"/>
</dbReference>
<dbReference type="GO" id="GO:0046872">
    <property type="term" value="F:metal ion binding"/>
    <property type="evidence" value="ECO:0007669"/>
    <property type="project" value="UniProtKB-KW"/>
</dbReference>
<evidence type="ECO:0000256" key="1">
    <source>
        <dbReference type="ARBA" id="ARBA00001946"/>
    </source>
</evidence>
<evidence type="ECO:0000256" key="2">
    <source>
        <dbReference type="ARBA" id="ARBA00005582"/>
    </source>
</evidence>
<keyword evidence="5" id="KW-0460">Magnesium</keyword>
<comment type="caution">
    <text evidence="7">The sequence shown here is derived from an EMBL/GenBank/DDBJ whole genome shotgun (WGS) entry which is preliminary data.</text>
</comment>
<comment type="cofactor">
    <cofactor evidence="1">
        <name>Mg(2+)</name>
        <dbReference type="ChEBI" id="CHEBI:18420"/>
    </cofactor>
</comment>
<keyword evidence="4" id="KW-0378">Hydrolase</keyword>
<dbReference type="AlphaFoldDB" id="A0AAN7I5D6"/>
<dbReference type="Gene3D" id="3.90.79.10">
    <property type="entry name" value="Nucleoside Triphosphate Pyrophosphohydrolase"/>
    <property type="match status" value="1"/>
</dbReference>
<sequence>MASLQARTGREKQRYEGQLRLVAGCIPYRLEPNVEVCYSNSENKLLVLMISSPNRKDLVFPKGGWEEDENMHDAACREALEEAGVKGILSENPLGFWVFRSKSRQNSCNLEGGCKGFMFALKLTIEEAFKFCRYDWMRDALNIFLTTFSKEKPIGMREESVELPIRPLSDAGDECQMASSGCFGKPSSVQHLQNTSSKCIVQG</sequence>
<dbReference type="PROSITE" id="PS00893">
    <property type="entry name" value="NUDIX_BOX"/>
    <property type="match status" value="1"/>
</dbReference>
<evidence type="ECO:0000256" key="5">
    <source>
        <dbReference type="ARBA" id="ARBA00022842"/>
    </source>
</evidence>
<name>A0AAN7I5D6_QUERU</name>